<evidence type="ECO:0000313" key="3">
    <source>
        <dbReference type="Proteomes" id="UP001154255"/>
    </source>
</evidence>
<comment type="caution">
    <text evidence="1">The sequence shown here is derived from an EMBL/GenBank/DDBJ whole genome shotgun (WGS) entry which is preliminary data.</text>
</comment>
<dbReference type="Proteomes" id="UP001154255">
    <property type="component" value="Unassembled WGS sequence"/>
</dbReference>
<protein>
    <submittedName>
        <fullName evidence="1">Uncharacterized protein</fullName>
    </submittedName>
</protein>
<sequence length="321" mass="37736">MMGKSTLDINRLKENAILSIQLGIEDFEISQKEEREGGQPARALSAVRNLFSGVLLLFKYRIALSVPKDKQEQREQLIYDPPREILPYLGDDGNVEWRPTGKFKTTTIDVSHIKSRFETLNIHTDWKVIEKLQQCRNHLEHLHPSNTLGEMADFVAELFPILHDFIQDELEEDPRELLQNSWEILLEQHDFFEDTRRKCMKRWKDLHVPERMWVFLKQSGCARCGSVLLTPLQEFIDRGYDIQGSLDTLQYKCHACGEEGFITALLYEQLLYEQLEILDSQRAKDQAIPIELKRCLESNRLTFTNEKGDCIWCDYVNKMWW</sequence>
<keyword evidence="4" id="KW-1185">Reference proteome</keyword>
<dbReference type="AlphaFoldDB" id="A0A9W4TKL9"/>
<dbReference type="EMBL" id="CAMXCM010000001">
    <property type="protein sequence ID" value="CAI3930416.1"/>
    <property type="molecule type" value="Genomic_DNA"/>
</dbReference>
<name>A0A9W4TKL9_9PROT</name>
<organism evidence="1 3">
    <name type="scientific">Commensalibacter communis</name>
    <dbReference type="NCBI Taxonomy" id="2972786"/>
    <lineage>
        <taxon>Bacteria</taxon>
        <taxon>Pseudomonadati</taxon>
        <taxon>Pseudomonadota</taxon>
        <taxon>Alphaproteobacteria</taxon>
        <taxon>Acetobacterales</taxon>
        <taxon>Acetobacteraceae</taxon>
    </lineage>
</organism>
<dbReference type="EMBL" id="CAMXCS010000001">
    <property type="protein sequence ID" value="CAI3930486.1"/>
    <property type="molecule type" value="Genomic_DNA"/>
</dbReference>
<evidence type="ECO:0000313" key="2">
    <source>
        <dbReference type="EMBL" id="CAI3930486.1"/>
    </source>
</evidence>
<evidence type="ECO:0000313" key="1">
    <source>
        <dbReference type="EMBL" id="CAI3930416.1"/>
    </source>
</evidence>
<accession>A0A9W4TKL9</accession>
<dbReference type="Proteomes" id="UP001154259">
    <property type="component" value="Unassembled WGS sequence"/>
</dbReference>
<dbReference type="RefSeq" id="WP_271788939.1">
    <property type="nucleotide sequence ID" value="NZ_CAMXCM010000001.1"/>
</dbReference>
<evidence type="ECO:0000313" key="4">
    <source>
        <dbReference type="Proteomes" id="UP001154259"/>
    </source>
</evidence>
<proteinExistence type="predicted"/>
<reference evidence="1" key="1">
    <citation type="submission" date="2022-10" db="EMBL/GenBank/DDBJ databases">
        <authorList>
            <person name="Botero Cardona J."/>
        </authorList>
    </citation>
    <scope>NUCLEOTIDE SEQUENCE</scope>
    <source>
        <strain evidence="1">LMG 31819</strain>
        <strain evidence="2">R-53529</strain>
    </source>
</reference>
<gene>
    <name evidence="2" type="ORF">R53529_LOCUS494</name>
    <name evidence="1" type="ORF">R53530_LOCUS607</name>
</gene>